<dbReference type="Gene3D" id="3.90.550.10">
    <property type="entry name" value="Spore Coat Polysaccharide Biosynthesis Protein SpsA, Chain A"/>
    <property type="match status" value="1"/>
</dbReference>
<evidence type="ECO:0000313" key="2">
    <source>
        <dbReference type="EMBL" id="RAG85612.1"/>
    </source>
</evidence>
<organism evidence="2 3">
    <name type="scientific">Streptacidiphilus pinicola</name>
    <dbReference type="NCBI Taxonomy" id="2219663"/>
    <lineage>
        <taxon>Bacteria</taxon>
        <taxon>Bacillati</taxon>
        <taxon>Actinomycetota</taxon>
        <taxon>Actinomycetes</taxon>
        <taxon>Kitasatosporales</taxon>
        <taxon>Streptomycetaceae</taxon>
        <taxon>Streptacidiphilus</taxon>
    </lineage>
</organism>
<dbReference type="InterPro" id="IPR050834">
    <property type="entry name" value="Glycosyltransf_2"/>
</dbReference>
<dbReference type="EMBL" id="QKYN01000039">
    <property type="protein sequence ID" value="RAG85612.1"/>
    <property type="molecule type" value="Genomic_DNA"/>
</dbReference>
<dbReference type="PANTHER" id="PTHR43685">
    <property type="entry name" value="GLYCOSYLTRANSFERASE"/>
    <property type="match status" value="1"/>
</dbReference>
<reference evidence="2 3" key="1">
    <citation type="submission" date="2018-06" db="EMBL/GenBank/DDBJ databases">
        <title>Streptacidiphilus pinicola sp. nov., isolated from pine grove soil.</title>
        <authorList>
            <person name="Roh S.G."/>
            <person name="Park S."/>
            <person name="Kim M.-K."/>
            <person name="Yun B.-R."/>
            <person name="Park J."/>
            <person name="Kim M.J."/>
            <person name="Kim Y.S."/>
            <person name="Kim S.B."/>
        </authorList>
    </citation>
    <scope>NUCLEOTIDE SEQUENCE [LARGE SCALE GENOMIC DNA]</scope>
    <source>
        <strain evidence="2 3">MMS16-CNU450</strain>
    </source>
</reference>
<keyword evidence="2" id="KW-0808">Transferase</keyword>
<gene>
    <name evidence="2" type="ORF">DN069_10900</name>
</gene>
<dbReference type="AlphaFoldDB" id="A0A2X0IKJ8"/>
<dbReference type="InterPro" id="IPR001173">
    <property type="entry name" value="Glyco_trans_2-like"/>
</dbReference>
<dbReference type="Pfam" id="PF00535">
    <property type="entry name" value="Glycos_transf_2"/>
    <property type="match status" value="1"/>
</dbReference>
<feature type="domain" description="Glycosyltransferase 2-like" evidence="1">
    <location>
        <begin position="12"/>
        <end position="137"/>
    </location>
</feature>
<proteinExistence type="predicted"/>
<dbReference type="Proteomes" id="UP000248889">
    <property type="component" value="Unassembled WGS sequence"/>
</dbReference>
<sequence length="319" mass="36050">MTAPRTARPRLSIGLPVYNGEEYLAESLDALLGQTFEDFELVISDNASTDGTADICRRYAARDSRIRYLRLPRNIGAAPNHGHVFDESRGELFKWASHDDLYARDLLRRCVEALDERPGVILAHADEAVVDEDGKVKVPYEYRIATDSPRAPERFRSLLFEPGGDDYYGVIRADVLRRVKPLDSYHHADRTFVAEIALHGPFHQVPELLYFRRDHPTRAERANPDKRSRCVNLDPRRAGPLHPTPRLLAEYVWGFVSVVRRAPLSPADKRACYRHLVDWAASRARPGAGERVEDRAPVDPGLLSVSVDELVAGREGRRA</sequence>
<dbReference type="RefSeq" id="WP_111500704.1">
    <property type="nucleotide sequence ID" value="NZ_QKYN01000039.1"/>
</dbReference>
<comment type="caution">
    <text evidence="2">The sequence shown here is derived from an EMBL/GenBank/DDBJ whole genome shotgun (WGS) entry which is preliminary data.</text>
</comment>
<dbReference type="OrthoDB" id="3177103at2"/>
<dbReference type="GO" id="GO:0016740">
    <property type="term" value="F:transferase activity"/>
    <property type="evidence" value="ECO:0007669"/>
    <property type="project" value="UniProtKB-KW"/>
</dbReference>
<keyword evidence="3" id="KW-1185">Reference proteome</keyword>
<evidence type="ECO:0000259" key="1">
    <source>
        <dbReference type="Pfam" id="PF00535"/>
    </source>
</evidence>
<dbReference type="SUPFAM" id="SSF53448">
    <property type="entry name" value="Nucleotide-diphospho-sugar transferases"/>
    <property type="match status" value="1"/>
</dbReference>
<accession>A0A2X0IKJ8</accession>
<dbReference type="InterPro" id="IPR029044">
    <property type="entry name" value="Nucleotide-diphossugar_trans"/>
</dbReference>
<dbReference type="PANTHER" id="PTHR43685:SF2">
    <property type="entry name" value="GLYCOSYLTRANSFERASE 2-LIKE DOMAIN-CONTAINING PROTEIN"/>
    <property type="match status" value="1"/>
</dbReference>
<protein>
    <submittedName>
        <fullName evidence="2">Glycosyltransferase family 2 protein</fullName>
    </submittedName>
</protein>
<evidence type="ECO:0000313" key="3">
    <source>
        <dbReference type="Proteomes" id="UP000248889"/>
    </source>
</evidence>
<name>A0A2X0IKJ8_9ACTN</name>